<evidence type="ECO:0000313" key="3">
    <source>
        <dbReference type="Proteomes" id="UP000236725"/>
    </source>
</evidence>
<dbReference type="EMBL" id="FNVS01000027">
    <property type="protein sequence ID" value="SEG28091.1"/>
    <property type="molecule type" value="Genomic_DNA"/>
</dbReference>
<feature type="region of interest" description="Disordered" evidence="1">
    <location>
        <begin position="1"/>
        <end position="22"/>
    </location>
</feature>
<dbReference type="AlphaFoldDB" id="A0A8G2BZ40"/>
<protein>
    <submittedName>
        <fullName evidence="2">Uncharacterized protein</fullName>
    </submittedName>
</protein>
<name>A0A8G2BZ40_9BACT</name>
<sequence>MPGITLFNHKHEHNEEHEHTKKVQFSPHFELVYDLIHLEHFHLEPAIDFS</sequence>
<organism evidence="2 3">
    <name type="scientific">Parabacteroides chinchillae</name>
    <dbReference type="NCBI Taxonomy" id="871327"/>
    <lineage>
        <taxon>Bacteria</taxon>
        <taxon>Pseudomonadati</taxon>
        <taxon>Bacteroidota</taxon>
        <taxon>Bacteroidia</taxon>
        <taxon>Bacteroidales</taxon>
        <taxon>Tannerellaceae</taxon>
        <taxon>Parabacteroides</taxon>
    </lineage>
</organism>
<evidence type="ECO:0000313" key="2">
    <source>
        <dbReference type="EMBL" id="SEG28091.1"/>
    </source>
</evidence>
<proteinExistence type="predicted"/>
<accession>A0A8G2BZ40</accession>
<reference evidence="2 3" key="1">
    <citation type="submission" date="2016-10" db="EMBL/GenBank/DDBJ databases">
        <authorList>
            <person name="Varghese N."/>
            <person name="Submissions S."/>
        </authorList>
    </citation>
    <scope>NUCLEOTIDE SEQUENCE [LARGE SCALE GENOMIC DNA]</scope>
    <source>
        <strain evidence="2 3">DSM 29073</strain>
    </source>
</reference>
<evidence type="ECO:0000256" key="1">
    <source>
        <dbReference type="SAM" id="MobiDB-lite"/>
    </source>
</evidence>
<dbReference type="Proteomes" id="UP000236725">
    <property type="component" value="Unassembled WGS sequence"/>
</dbReference>
<comment type="caution">
    <text evidence="2">The sequence shown here is derived from an EMBL/GenBank/DDBJ whole genome shotgun (WGS) entry which is preliminary data.</text>
</comment>
<gene>
    <name evidence="2" type="ORF">SAMN05444001_1277</name>
</gene>
<feature type="compositionally biased region" description="Basic and acidic residues" evidence="1">
    <location>
        <begin position="12"/>
        <end position="21"/>
    </location>
</feature>
<keyword evidence="3" id="KW-1185">Reference proteome</keyword>